<keyword evidence="2 7" id="KW-0813">Transport</keyword>
<feature type="transmembrane region" description="Helical" evidence="7">
    <location>
        <begin position="157"/>
        <end position="176"/>
    </location>
</feature>
<dbReference type="GO" id="GO:0005886">
    <property type="term" value="C:plasma membrane"/>
    <property type="evidence" value="ECO:0007669"/>
    <property type="project" value="UniProtKB-SubCell"/>
</dbReference>
<dbReference type="InterPro" id="IPR035906">
    <property type="entry name" value="MetI-like_sf"/>
</dbReference>
<evidence type="ECO:0000256" key="3">
    <source>
        <dbReference type="ARBA" id="ARBA00022475"/>
    </source>
</evidence>
<feature type="transmembrane region" description="Helical" evidence="7">
    <location>
        <begin position="254"/>
        <end position="274"/>
    </location>
</feature>
<dbReference type="Proteomes" id="UP000582231">
    <property type="component" value="Unassembled WGS sequence"/>
</dbReference>
<organism evidence="9 10">
    <name type="scientific">Nocardioides kongjuensis</name>
    <dbReference type="NCBI Taxonomy" id="349522"/>
    <lineage>
        <taxon>Bacteria</taxon>
        <taxon>Bacillati</taxon>
        <taxon>Actinomycetota</taxon>
        <taxon>Actinomycetes</taxon>
        <taxon>Propionibacteriales</taxon>
        <taxon>Nocardioidaceae</taxon>
        <taxon>Nocardioides</taxon>
    </lineage>
</organism>
<dbReference type="Gene3D" id="1.10.3720.10">
    <property type="entry name" value="MetI-like"/>
    <property type="match status" value="1"/>
</dbReference>
<keyword evidence="10" id="KW-1185">Reference proteome</keyword>
<evidence type="ECO:0000256" key="2">
    <source>
        <dbReference type="ARBA" id="ARBA00022448"/>
    </source>
</evidence>
<evidence type="ECO:0000313" key="10">
    <source>
        <dbReference type="Proteomes" id="UP000582231"/>
    </source>
</evidence>
<dbReference type="Pfam" id="PF00528">
    <property type="entry name" value="BPD_transp_1"/>
    <property type="match status" value="1"/>
</dbReference>
<dbReference type="PANTHER" id="PTHR30151:SF20">
    <property type="entry name" value="ABC TRANSPORTER PERMEASE PROTEIN HI_0355-RELATED"/>
    <property type="match status" value="1"/>
</dbReference>
<gene>
    <name evidence="9" type="ORF">BJ958_004371</name>
</gene>
<dbReference type="AlphaFoldDB" id="A0A852RPA6"/>
<evidence type="ECO:0000256" key="6">
    <source>
        <dbReference type="ARBA" id="ARBA00023136"/>
    </source>
</evidence>
<sequence length="283" mass="31018">MTENAVTSAPVQRTRPAAADDRAIFAERRRARRRTNTLVWVLRLGFLVAIYLLWQQATTRGWVDPLLISTPREVFDAFRHQLTDSVFWVDLRATFSGAMAGLLAGGVAGILAGLVFSRSEVLDRAAAPYLTLMNSLPRPALAPIFILWFGLGFTPKALVAASVVFFLLMTTTMAALKSIDHDVSLLTQSLSMNARQRFFKVELPHALPSIVGSLRLGAVYSVLGAVVSEMVGAYEGLGQRLVVTTNNFQVAESFAVLLAMGIMSMALDYAILGLQKLMRSRIR</sequence>
<keyword evidence="5 7" id="KW-1133">Transmembrane helix</keyword>
<keyword evidence="4 7" id="KW-0812">Transmembrane</keyword>
<dbReference type="CDD" id="cd06261">
    <property type="entry name" value="TM_PBP2"/>
    <property type="match status" value="1"/>
</dbReference>
<keyword evidence="3" id="KW-1003">Cell membrane</keyword>
<proteinExistence type="inferred from homology"/>
<dbReference type="RefSeq" id="WP_179728948.1">
    <property type="nucleotide sequence ID" value="NZ_BAABEF010000001.1"/>
</dbReference>
<reference evidence="9 10" key="1">
    <citation type="submission" date="2020-07" db="EMBL/GenBank/DDBJ databases">
        <title>Sequencing the genomes of 1000 actinobacteria strains.</title>
        <authorList>
            <person name="Klenk H.-P."/>
        </authorList>
    </citation>
    <scope>NUCLEOTIDE SEQUENCE [LARGE SCALE GENOMIC DNA]</scope>
    <source>
        <strain evidence="9 10">DSM 19082</strain>
    </source>
</reference>
<evidence type="ECO:0000256" key="1">
    <source>
        <dbReference type="ARBA" id="ARBA00004651"/>
    </source>
</evidence>
<evidence type="ECO:0000259" key="8">
    <source>
        <dbReference type="PROSITE" id="PS50928"/>
    </source>
</evidence>
<comment type="similarity">
    <text evidence="7">Belongs to the binding-protein-dependent transport system permease family.</text>
</comment>
<dbReference type="PROSITE" id="PS50928">
    <property type="entry name" value="ABC_TM1"/>
    <property type="match status" value="1"/>
</dbReference>
<evidence type="ECO:0000256" key="7">
    <source>
        <dbReference type="RuleBase" id="RU363032"/>
    </source>
</evidence>
<dbReference type="EMBL" id="JACCBF010000001">
    <property type="protein sequence ID" value="NYD32825.1"/>
    <property type="molecule type" value="Genomic_DNA"/>
</dbReference>
<comment type="subcellular location">
    <subcellularLocation>
        <location evidence="1 7">Cell membrane</location>
        <topology evidence="1 7">Multi-pass membrane protein</topology>
    </subcellularLocation>
</comment>
<comment type="caution">
    <text evidence="9">The sequence shown here is derived from an EMBL/GenBank/DDBJ whole genome shotgun (WGS) entry which is preliminary data.</text>
</comment>
<evidence type="ECO:0000256" key="4">
    <source>
        <dbReference type="ARBA" id="ARBA00022692"/>
    </source>
</evidence>
<dbReference type="GO" id="GO:0055085">
    <property type="term" value="P:transmembrane transport"/>
    <property type="evidence" value="ECO:0007669"/>
    <property type="project" value="InterPro"/>
</dbReference>
<protein>
    <submittedName>
        <fullName evidence="9">NitT/TauT family transport system permease protein</fullName>
    </submittedName>
</protein>
<name>A0A852RPA6_9ACTN</name>
<dbReference type="SUPFAM" id="SSF161098">
    <property type="entry name" value="MetI-like"/>
    <property type="match status" value="1"/>
</dbReference>
<accession>A0A852RPA6</accession>
<evidence type="ECO:0000256" key="5">
    <source>
        <dbReference type="ARBA" id="ARBA00022989"/>
    </source>
</evidence>
<feature type="transmembrane region" description="Helical" evidence="7">
    <location>
        <begin position="37"/>
        <end position="54"/>
    </location>
</feature>
<dbReference type="PANTHER" id="PTHR30151">
    <property type="entry name" value="ALKANE SULFONATE ABC TRANSPORTER-RELATED, MEMBRANE SUBUNIT"/>
    <property type="match status" value="1"/>
</dbReference>
<feature type="transmembrane region" description="Helical" evidence="7">
    <location>
        <begin position="129"/>
        <end position="151"/>
    </location>
</feature>
<feature type="transmembrane region" description="Helical" evidence="7">
    <location>
        <begin position="214"/>
        <end position="234"/>
    </location>
</feature>
<feature type="domain" description="ABC transmembrane type-1" evidence="8">
    <location>
        <begin position="91"/>
        <end position="275"/>
    </location>
</feature>
<evidence type="ECO:0000313" key="9">
    <source>
        <dbReference type="EMBL" id="NYD32825.1"/>
    </source>
</evidence>
<keyword evidence="6 7" id="KW-0472">Membrane</keyword>
<dbReference type="InterPro" id="IPR000515">
    <property type="entry name" value="MetI-like"/>
</dbReference>
<feature type="transmembrane region" description="Helical" evidence="7">
    <location>
        <begin position="95"/>
        <end position="117"/>
    </location>
</feature>